<dbReference type="InterPro" id="IPR001242">
    <property type="entry name" value="Condensation_dom"/>
</dbReference>
<dbReference type="GO" id="GO:0043041">
    <property type="term" value="P:amino acid activation for nonribosomal peptide biosynthetic process"/>
    <property type="evidence" value="ECO:0007669"/>
    <property type="project" value="TreeGrafter"/>
</dbReference>
<dbReference type="PROSITE" id="PS50075">
    <property type="entry name" value="CARRIER"/>
    <property type="match status" value="1"/>
</dbReference>
<feature type="domain" description="Carrier" evidence="4">
    <location>
        <begin position="56"/>
        <end position="131"/>
    </location>
</feature>
<dbReference type="Gene3D" id="3.30.559.10">
    <property type="entry name" value="Chloramphenicol acetyltransferase-like domain"/>
    <property type="match status" value="1"/>
</dbReference>
<dbReference type="Gene3D" id="3.30.300.30">
    <property type="match status" value="1"/>
</dbReference>
<dbReference type="Pfam" id="PF00501">
    <property type="entry name" value="AMP-binding"/>
    <property type="match status" value="1"/>
</dbReference>
<dbReference type="InterPro" id="IPR006162">
    <property type="entry name" value="Ppantetheine_attach_site"/>
</dbReference>
<dbReference type="Pfam" id="PF00668">
    <property type="entry name" value="Condensation"/>
    <property type="match status" value="1"/>
</dbReference>
<dbReference type="CDD" id="cd19540">
    <property type="entry name" value="LCL_NRPS-like"/>
    <property type="match status" value="1"/>
</dbReference>
<dbReference type="SMART" id="SM00823">
    <property type="entry name" value="PKS_PP"/>
    <property type="match status" value="1"/>
</dbReference>
<gene>
    <name evidence="5" type="ORF">F0Q45_25635</name>
</gene>
<dbReference type="SUPFAM" id="SSF47336">
    <property type="entry name" value="ACP-like"/>
    <property type="match status" value="1"/>
</dbReference>
<dbReference type="GO" id="GO:0003824">
    <property type="term" value="F:catalytic activity"/>
    <property type="evidence" value="ECO:0007669"/>
    <property type="project" value="InterPro"/>
</dbReference>
<dbReference type="SUPFAM" id="SSF52777">
    <property type="entry name" value="CoA-dependent acyltransferases"/>
    <property type="match status" value="2"/>
</dbReference>
<dbReference type="PROSITE" id="PS00012">
    <property type="entry name" value="PHOSPHOPANTETHEINE"/>
    <property type="match status" value="1"/>
</dbReference>
<dbReference type="InterPro" id="IPR045851">
    <property type="entry name" value="AMP-bd_C_sf"/>
</dbReference>
<keyword evidence="6" id="KW-1185">Reference proteome</keyword>
<dbReference type="Proteomes" id="UP000324701">
    <property type="component" value="Unassembled WGS sequence"/>
</dbReference>
<dbReference type="RefSeq" id="WP_149656543.1">
    <property type="nucleotide sequence ID" value="NZ_VTZN01000348.1"/>
</dbReference>
<comment type="cofactor">
    <cofactor evidence="1">
        <name>pantetheine 4'-phosphate</name>
        <dbReference type="ChEBI" id="CHEBI:47942"/>
    </cofactor>
</comment>
<evidence type="ECO:0000313" key="6">
    <source>
        <dbReference type="Proteomes" id="UP000324701"/>
    </source>
</evidence>
<evidence type="ECO:0000256" key="3">
    <source>
        <dbReference type="ARBA" id="ARBA00022553"/>
    </source>
</evidence>
<dbReference type="OrthoDB" id="4506464at2"/>
<keyword evidence="2" id="KW-0596">Phosphopantetheine</keyword>
<sequence length="684" mass="75192">MEWVAELRQSLRAQLPEYMVPAAIMIVDDLPLTVNGKLDRRALPAPEFLSGATYRAPRDHHEHVLAALFGEVLGVVRVGIDDSFFELGGHSLSATRLVMRARTELDIEIPVRALFHTPTVAGLAEWITTHAHTRTQAALTPRPRPARIPLSFAQSRLWFLHKYEGPSATYNIAIAARLTGPLNTTALRAAIGDVIDRHESLRTVFTETDTIAYQQILPAHTIEVPVTVTEVAADHELSAAIAHAARYHFELSTHIPIRADLLRVSDTEHVLVLVVHHIAADGASLVPLAHDLATAYTARRAGQQPSWPPLPVQYADYTLWQHDILGSDDDPNSVISQQVAYWRNELAGAPEQITLPTDHPRPAQQSFRGKTATFTINPQLRQRIHQLAHDSGTTISMVLQGALTVLLRKLGAGADLTIGGPIAGRTDQALTNLIGFFVNTWVLRVDTSGNPAFTNLLEQIRTKALAAYDNQDAPFERLVELLNPTRSTAHHPLFQVAFAFQNNPLPTIDLPELGIEFLPAPTGTARFDLLINLLELPPRHGQPPPITGSIEYATDLFNHNTITTFTTYYLRILHTITTNPHQHIDLIDLLTPAERHHILTQGNNTTTITALPNTTVTQLFATQLTRTPHAPALTHTDTTLTYRQLDDAANHLAHQLAAHGAGPGQVIALLLERSAQAIIAILAI</sequence>
<name>A0A5B1B403_MYCSI</name>
<keyword evidence="3" id="KW-0597">Phosphoprotein</keyword>
<dbReference type="InterPro" id="IPR020806">
    <property type="entry name" value="PKS_PP-bd"/>
</dbReference>
<dbReference type="InterPro" id="IPR023213">
    <property type="entry name" value="CAT-like_dom_sf"/>
</dbReference>
<reference evidence="5 6" key="1">
    <citation type="submission" date="2019-09" db="EMBL/GenBank/DDBJ databases">
        <title>Report of infection by Mycobacterium simiae a patient suffering from pulmonary tuberculosis.</title>
        <authorList>
            <person name="Mohanty P.S."/>
            <person name="Bansal A.K."/>
            <person name="Singh H."/>
            <person name="Sharma S."/>
            <person name="Patil S.A."/>
            <person name="Upadhaya P."/>
            <person name="Singh P.K."/>
            <person name="Kumar D."/>
            <person name="Kumar S."/>
            <person name="Singh R.K."/>
            <person name="Chaudhary B."/>
        </authorList>
    </citation>
    <scope>NUCLEOTIDE SEQUENCE [LARGE SCALE GENOMIC DNA]</scope>
    <source>
        <strain evidence="5 6">JAL-560-SIM</strain>
    </source>
</reference>
<dbReference type="GO" id="GO:0044550">
    <property type="term" value="P:secondary metabolite biosynthetic process"/>
    <property type="evidence" value="ECO:0007669"/>
    <property type="project" value="TreeGrafter"/>
</dbReference>
<dbReference type="Pfam" id="PF00550">
    <property type="entry name" value="PP-binding"/>
    <property type="match status" value="1"/>
</dbReference>
<dbReference type="InterPro" id="IPR042099">
    <property type="entry name" value="ANL_N_sf"/>
</dbReference>
<evidence type="ECO:0000313" key="5">
    <source>
        <dbReference type="EMBL" id="KAA1243467.1"/>
    </source>
</evidence>
<dbReference type="InterPro" id="IPR036736">
    <property type="entry name" value="ACP-like_sf"/>
</dbReference>
<dbReference type="AlphaFoldDB" id="A0A5B1B403"/>
<comment type="caution">
    <text evidence="5">The sequence shown here is derived from an EMBL/GenBank/DDBJ whole genome shotgun (WGS) entry which is preliminary data.</text>
</comment>
<dbReference type="GO" id="GO:0008610">
    <property type="term" value="P:lipid biosynthetic process"/>
    <property type="evidence" value="ECO:0007669"/>
    <property type="project" value="UniProtKB-ARBA"/>
</dbReference>
<proteinExistence type="predicted"/>
<dbReference type="GO" id="GO:0031177">
    <property type="term" value="F:phosphopantetheine binding"/>
    <property type="evidence" value="ECO:0007669"/>
    <property type="project" value="InterPro"/>
</dbReference>
<organism evidence="5 6">
    <name type="scientific">Mycobacterium simiae</name>
    <name type="common">Mycobacterium habana</name>
    <dbReference type="NCBI Taxonomy" id="1784"/>
    <lineage>
        <taxon>Bacteria</taxon>
        <taxon>Bacillati</taxon>
        <taxon>Actinomycetota</taxon>
        <taxon>Actinomycetes</taxon>
        <taxon>Mycobacteriales</taxon>
        <taxon>Mycobacteriaceae</taxon>
        <taxon>Mycobacterium</taxon>
        <taxon>Mycobacterium simiae complex</taxon>
    </lineage>
</organism>
<evidence type="ECO:0000256" key="1">
    <source>
        <dbReference type="ARBA" id="ARBA00001957"/>
    </source>
</evidence>
<protein>
    <submittedName>
        <fullName evidence="5">AMP-binding protein</fullName>
    </submittedName>
</protein>
<dbReference type="Gene3D" id="3.40.50.12780">
    <property type="entry name" value="N-terminal domain of ligase-like"/>
    <property type="match status" value="1"/>
</dbReference>
<evidence type="ECO:0000256" key="2">
    <source>
        <dbReference type="ARBA" id="ARBA00022450"/>
    </source>
</evidence>
<dbReference type="PANTHER" id="PTHR45527">
    <property type="entry name" value="NONRIBOSOMAL PEPTIDE SYNTHETASE"/>
    <property type="match status" value="1"/>
</dbReference>
<dbReference type="EMBL" id="VTZN01000348">
    <property type="protein sequence ID" value="KAA1243467.1"/>
    <property type="molecule type" value="Genomic_DNA"/>
</dbReference>
<dbReference type="UniPathway" id="UPA00011"/>
<dbReference type="Gene3D" id="1.10.1200.10">
    <property type="entry name" value="ACP-like"/>
    <property type="match status" value="1"/>
</dbReference>
<dbReference type="SUPFAM" id="SSF56801">
    <property type="entry name" value="Acetyl-CoA synthetase-like"/>
    <property type="match status" value="2"/>
</dbReference>
<feature type="non-terminal residue" evidence="5">
    <location>
        <position position="684"/>
    </location>
</feature>
<dbReference type="InterPro" id="IPR000873">
    <property type="entry name" value="AMP-dep_synth/lig_dom"/>
</dbReference>
<dbReference type="FunFam" id="1.10.1200.10:FF:000005">
    <property type="entry name" value="Nonribosomal peptide synthetase 1"/>
    <property type="match status" value="1"/>
</dbReference>
<dbReference type="GO" id="GO:0005829">
    <property type="term" value="C:cytosol"/>
    <property type="evidence" value="ECO:0007669"/>
    <property type="project" value="TreeGrafter"/>
</dbReference>
<accession>A0A5B1B403</accession>
<dbReference type="Gene3D" id="3.30.559.30">
    <property type="entry name" value="Nonribosomal peptide synthetase, condensation domain"/>
    <property type="match status" value="1"/>
</dbReference>
<evidence type="ECO:0000259" key="4">
    <source>
        <dbReference type="PROSITE" id="PS50075"/>
    </source>
</evidence>
<dbReference type="PANTHER" id="PTHR45527:SF1">
    <property type="entry name" value="FATTY ACID SYNTHASE"/>
    <property type="match status" value="1"/>
</dbReference>
<dbReference type="InterPro" id="IPR009081">
    <property type="entry name" value="PP-bd_ACP"/>
</dbReference>